<accession>A0A0R0M1X7</accession>
<dbReference type="AlphaFoldDB" id="A0A0R0M1X7"/>
<evidence type="ECO:0000313" key="1">
    <source>
        <dbReference type="EMBL" id="KRH94133.1"/>
    </source>
</evidence>
<keyword evidence="1" id="KW-0489">Methyltransferase</keyword>
<gene>
    <name evidence="1" type="ORF">M153_3730001706</name>
</gene>
<proteinExistence type="predicted"/>
<keyword evidence="1" id="KW-0808">Transferase</keyword>
<dbReference type="GO" id="GO:0008168">
    <property type="term" value="F:methyltransferase activity"/>
    <property type="evidence" value="ECO:0007669"/>
    <property type="project" value="UniProtKB-KW"/>
</dbReference>
<dbReference type="GO" id="GO:0032259">
    <property type="term" value="P:methylation"/>
    <property type="evidence" value="ECO:0007669"/>
    <property type="project" value="UniProtKB-KW"/>
</dbReference>
<evidence type="ECO:0000313" key="2">
    <source>
        <dbReference type="Proteomes" id="UP000051530"/>
    </source>
</evidence>
<dbReference type="EMBL" id="LGUB01000132">
    <property type="protein sequence ID" value="KRH94133.1"/>
    <property type="molecule type" value="Genomic_DNA"/>
</dbReference>
<dbReference type="Proteomes" id="UP000051530">
    <property type="component" value="Unassembled WGS sequence"/>
</dbReference>
<organism evidence="1 2">
    <name type="scientific">Pseudoloma neurophilia</name>
    <dbReference type="NCBI Taxonomy" id="146866"/>
    <lineage>
        <taxon>Eukaryota</taxon>
        <taxon>Fungi</taxon>
        <taxon>Fungi incertae sedis</taxon>
        <taxon>Microsporidia</taxon>
        <taxon>Pseudoloma</taxon>
    </lineage>
</organism>
<dbReference type="OrthoDB" id="2188027at2759"/>
<protein>
    <submittedName>
        <fullName evidence="1">Histone-lysine N-methyltransferase</fullName>
    </submittedName>
</protein>
<name>A0A0R0M1X7_9MICR</name>
<reference evidence="1 2" key="1">
    <citation type="submission" date="2015-07" db="EMBL/GenBank/DDBJ databases">
        <title>The genome of Pseudoloma neurophilia, a relevant intracellular parasite of the zebrafish.</title>
        <authorList>
            <person name="Ndikumana S."/>
            <person name="Pelin A."/>
            <person name="Sanders J."/>
            <person name="Corradi N."/>
        </authorList>
    </citation>
    <scope>NUCLEOTIDE SEQUENCE [LARGE SCALE GENOMIC DNA]</scope>
    <source>
        <strain evidence="1 2">MK1</strain>
    </source>
</reference>
<keyword evidence="2" id="KW-1185">Reference proteome</keyword>
<sequence length="190" mass="22097">MLKISDRAFSYLSSLDIPEVSNLVTIVEDKVQVKESKARGFYKNQKWNKFLNVSERCNFNTILSILDGKIILKDEIHLHKFEMLYEDPQLNFAVIFDSDSDFANVRKKCRNNAKLKIVKNVETEYLKHITDFFNCGNFKILLVAGQNLNKDEEIFVSPDLFRNRTRNDTCMCTKSRLCLSKSDKSNRSPP</sequence>
<dbReference type="VEuPathDB" id="MicrosporidiaDB:M153_3730001706"/>
<comment type="caution">
    <text evidence="1">The sequence shown here is derived from an EMBL/GenBank/DDBJ whole genome shotgun (WGS) entry which is preliminary data.</text>
</comment>